<protein>
    <recommendedName>
        <fullName evidence="3">DUF1816 domain-containing protein</fullName>
    </recommendedName>
</protein>
<dbReference type="eggNOG" id="COG2199">
    <property type="taxonomic scope" value="Bacteria"/>
</dbReference>
<sequence>MFESTSFVTSQQSSSNIKKTRLPWWVIIQTTIPYCTYYFGPFNNAKEAQLSQYGYLEDLMEEKAHGISVQIKQSRPPQSLTLYEE</sequence>
<dbReference type="EMBL" id="CP003653">
    <property type="protein sequence ID" value="AFZ36028.1"/>
    <property type="molecule type" value="Genomic_DNA"/>
</dbReference>
<accession>K9XTZ8</accession>
<proteinExistence type="predicted"/>
<dbReference type="HOGENOM" id="CLU_168933_1_1_3"/>
<reference evidence="2" key="1">
    <citation type="journal article" date="2013" name="Proc. Natl. Acad. Sci. U.S.A.">
        <title>Improving the coverage of the cyanobacterial phylum using diversity-driven genome sequencing.</title>
        <authorList>
            <person name="Shih P.M."/>
            <person name="Wu D."/>
            <person name="Latifi A."/>
            <person name="Axen S.D."/>
            <person name="Fewer D.P."/>
            <person name="Talla E."/>
            <person name="Calteau A."/>
            <person name="Cai F."/>
            <person name="Tandeau de Marsac N."/>
            <person name="Rippka R."/>
            <person name="Herdman M."/>
            <person name="Sivonen K."/>
            <person name="Coursin T."/>
            <person name="Laurent T."/>
            <person name="Goodwin L."/>
            <person name="Nolan M."/>
            <person name="Davenport K.W."/>
            <person name="Han C.S."/>
            <person name="Rubin E.M."/>
            <person name="Eisen J.A."/>
            <person name="Woyke T."/>
            <person name="Gugger M."/>
            <person name="Kerfeld C.A."/>
        </authorList>
    </citation>
    <scope>NUCLEOTIDE SEQUENCE [LARGE SCALE GENOMIC DNA]</scope>
    <source>
        <strain evidence="2">ATCC 29371 / PCC 7437</strain>
    </source>
</reference>
<gene>
    <name evidence="1" type="ordered locus">Sta7437_2495</name>
</gene>
<evidence type="ECO:0000313" key="1">
    <source>
        <dbReference type="EMBL" id="AFZ36028.1"/>
    </source>
</evidence>
<name>K9XTZ8_STAC7</name>
<dbReference type="KEGG" id="scs:Sta7437_2495"/>
<dbReference type="Proteomes" id="UP000010473">
    <property type="component" value="Chromosome"/>
</dbReference>
<organism evidence="1 2">
    <name type="scientific">Stanieria cyanosphaera (strain ATCC 29371 / PCC 7437)</name>
    <dbReference type="NCBI Taxonomy" id="111780"/>
    <lineage>
        <taxon>Bacteria</taxon>
        <taxon>Bacillati</taxon>
        <taxon>Cyanobacteriota</taxon>
        <taxon>Cyanophyceae</taxon>
        <taxon>Pleurocapsales</taxon>
        <taxon>Dermocarpellaceae</taxon>
        <taxon>Stanieria</taxon>
    </lineage>
</organism>
<evidence type="ECO:0008006" key="3">
    <source>
        <dbReference type="Google" id="ProtNLM"/>
    </source>
</evidence>
<dbReference type="Pfam" id="PF08846">
    <property type="entry name" value="DUF1816"/>
    <property type="match status" value="1"/>
</dbReference>
<keyword evidence="2" id="KW-1185">Reference proteome</keyword>
<dbReference type="OrthoDB" id="560125at2"/>
<dbReference type="RefSeq" id="WP_015193696.1">
    <property type="nucleotide sequence ID" value="NC_019748.1"/>
</dbReference>
<evidence type="ECO:0000313" key="2">
    <source>
        <dbReference type="Proteomes" id="UP000010473"/>
    </source>
</evidence>
<dbReference type="InterPro" id="IPR014945">
    <property type="entry name" value="DUF1816"/>
</dbReference>
<dbReference type="AlphaFoldDB" id="K9XTZ8"/>
<dbReference type="STRING" id="111780.Sta7437_2495"/>